<evidence type="ECO:0000313" key="4">
    <source>
        <dbReference type="Proteomes" id="UP000294933"/>
    </source>
</evidence>
<evidence type="ECO:0000256" key="2">
    <source>
        <dbReference type="SAM" id="Phobius"/>
    </source>
</evidence>
<keyword evidence="2" id="KW-0472">Membrane</keyword>
<keyword evidence="2" id="KW-0812">Transmembrane</keyword>
<evidence type="ECO:0000313" key="3">
    <source>
        <dbReference type="EMBL" id="TDL19286.1"/>
    </source>
</evidence>
<protein>
    <submittedName>
        <fullName evidence="3">Uncharacterized protein</fullName>
    </submittedName>
</protein>
<organism evidence="3 4">
    <name type="scientific">Rickenella mellea</name>
    <dbReference type="NCBI Taxonomy" id="50990"/>
    <lineage>
        <taxon>Eukaryota</taxon>
        <taxon>Fungi</taxon>
        <taxon>Dikarya</taxon>
        <taxon>Basidiomycota</taxon>
        <taxon>Agaricomycotina</taxon>
        <taxon>Agaricomycetes</taxon>
        <taxon>Hymenochaetales</taxon>
        <taxon>Rickenellaceae</taxon>
        <taxon>Rickenella</taxon>
    </lineage>
</organism>
<dbReference type="Pfam" id="PF02992">
    <property type="entry name" value="Transposase_21"/>
    <property type="match status" value="1"/>
</dbReference>
<dbReference type="EMBL" id="ML170198">
    <property type="protein sequence ID" value="TDL19286.1"/>
    <property type="molecule type" value="Genomic_DNA"/>
</dbReference>
<reference evidence="3 4" key="1">
    <citation type="submission" date="2018-06" db="EMBL/GenBank/DDBJ databases">
        <title>A transcriptomic atlas of mushroom development highlights an independent origin of complex multicellularity.</title>
        <authorList>
            <consortium name="DOE Joint Genome Institute"/>
            <person name="Krizsan K."/>
            <person name="Almasi E."/>
            <person name="Merenyi Z."/>
            <person name="Sahu N."/>
            <person name="Viragh M."/>
            <person name="Koszo T."/>
            <person name="Mondo S."/>
            <person name="Kiss B."/>
            <person name="Balint B."/>
            <person name="Kues U."/>
            <person name="Barry K."/>
            <person name="Hegedus J.C."/>
            <person name="Henrissat B."/>
            <person name="Johnson J."/>
            <person name="Lipzen A."/>
            <person name="Ohm R."/>
            <person name="Nagy I."/>
            <person name="Pangilinan J."/>
            <person name="Yan J."/>
            <person name="Xiong Y."/>
            <person name="Grigoriev I.V."/>
            <person name="Hibbett D.S."/>
            <person name="Nagy L.G."/>
        </authorList>
    </citation>
    <scope>NUCLEOTIDE SEQUENCE [LARGE SCALE GENOMIC DNA]</scope>
    <source>
        <strain evidence="3 4">SZMC22713</strain>
    </source>
</reference>
<feature type="compositionally biased region" description="Low complexity" evidence="1">
    <location>
        <begin position="71"/>
        <end position="82"/>
    </location>
</feature>
<dbReference type="STRING" id="50990.A0A4Y7PW73"/>
<evidence type="ECO:0000256" key="1">
    <source>
        <dbReference type="SAM" id="MobiDB-lite"/>
    </source>
</evidence>
<dbReference type="VEuPathDB" id="FungiDB:BD410DRAFT_443930"/>
<feature type="compositionally biased region" description="Low complexity" evidence="1">
    <location>
        <begin position="55"/>
        <end position="64"/>
    </location>
</feature>
<name>A0A4Y7PW73_9AGAM</name>
<feature type="transmembrane region" description="Helical" evidence="2">
    <location>
        <begin position="155"/>
        <end position="173"/>
    </location>
</feature>
<dbReference type="InterPro" id="IPR004242">
    <property type="entry name" value="Transposase_21"/>
</dbReference>
<dbReference type="OrthoDB" id="3267578at2759"/>
<keyword evidence="4" id="KW-1185">Reference proteome</keyword>
<keyword evidence="2" id="KW-1133">Transmembrane helix</keyword>
<feature type="region of interest" description="Disordered" evidence="1">
    <location>
        <begin position="55"/>
        <end position="85"/>
    </location>
</feature>
<dbReference type="Proteomes" id="UP000294933">
    <property type="component" value="Unassembled WGS sequence"/>
</dbReference>
<gene>
    <name evidence="3" type="ORF">BD410DRAFT_443930</name>
</gene>
<proteinExistence type="predicted"/>
<accession>A0A4Y7PW73</accession>
<sequence length="456" mass="49512">MSGRSKAAEAAAASKIRLVLCECEKCKAADPEGKGRMVRQWEKTEHEKAQAIAQAASKSITSIRGRGRGRGSAASGSRRPGTVGFRGRGRAAYLAAPFSSSSGSHTLVGLPQAVNPSVQENDIHQPSELPRPIFEPVPEAAGIQHHLGHHVSFRACNILLFCLNAIFLFLNLITIDNQMPVNLGTVLKKLELGDRFVVYPICHLCHRIFRPDIPTTAVCPDCDSALFKVSSSTVFERIKRRPAPAPTPVCAAPIQVLSSLLVDFLSQPRNEDALEEWKTRTHEPGKYKDIMDGNIWRSMKCPDGSLFFDPSDDSGELRLGVTLSLDWFGRKTSVYGPSHSSGALSFSVSNLPPALRYRAANLLLAAMTPGPTEPSAEQLQHYLKIIVDDLIKLYETGISIKTASRPEGRPIRVVLLGVIAPPANLLAPPASRFLPPPYRPILASHTCAIIPPSSCT</sequence>
<dbReference type="AlphaFoldDB" id="A0A4Y7PW73"/>